<dbReference type="InterPro" id="IPR011009">
    <property type="entry name" value="Kinase-like_dom_sf"/>
</dbReference>
<feature type="region of interest" description="Disordered" evidence="1">
    <location>
        <begin position="515"/>
        <end position="548"/>
    </location>
</feature>
<reference evidence="3 4" key="1">
    <citation type="submission" date="2019-07" db="EMBL/GenBank/DDBJ databases">
        <title>Genomes of Cafeteria roenbergensis.</title>
        <authorList>
            <person name="Fischer M.G."/>
            <person name="Hackl T."/>
            <person name="Roman M."/>
        </authorList>
    </citation>
    <scope>NUCLEOTIDE SEQUENCE [LARGE SCALE GENOMIC DNA]</scope>
    <source>
        <strain evidence="3 4">BVI</strain>
    </source>
</reference>
<dbReference type="InterPro" id="IPR001245">
    <property type="entry name" value="Ser-Thr/Tyr_kinase_cat_dom"/>
</dbReference>
<accession>A0A5A8C8G8</accession>
<dbReference type="InterPro" id="IPR000719">
    <property type="entry name" value="Prot_kinase_dom"/>
</dbReference>
<dbReference type="PROSITE" id="PS50011">
    <property type="entry name" value="PROTEIN_KINASE_DOM"/>
    <property type="match status" value="1"/>
</dbReference>
<evidence type="ECO:0000259" key="2">
    <source>
        <dbReference type="PROSITE" id="PS50011"/>
    </source>
</evidence>
<dbReference type="SMART" id="SM00220">
    <property type="entry name" value="S_TKc"/>
    <property type="match status" value="1"/>
</dbReference>
<proteinExistence type="predicted"/>
<dbReference type="Pfam" id="PF07714">
    <property type="entry name" value="PK_Tyr_Ser-Thr"/>
    <property type="match status" value="1"/>
</dbReference>
<dbReference type="Gene3D" id="3.30.200.20">
    <property type="entry name" value="Phosphorylase Kinase, domain 1"/>
    <property type="match status" value="1"/>
</dbReference>
<sequence length="862" mass="88485">MADIESSLAECDIEAGRPEAFVWEWGRRGIDRSSGYPSLADAQACLREDTVAVGIARVTTASGGGVVAGFSWVGSRAPVAVKARFMAQGPEAVSVLRGRGRLVVLAEGTDARAAMRAPATMGHSHSALAGLRRAGWGPAYLYLRLATDEDTAADGRDGAASVGALRRQVSRATFVLVSHVPGSASATDGDDGAASDGVGGWTRFSAASQAVLRARLTLAAHRASVSAFLAHHVRVAGGGLGWAPGGPRDWPYSCPEKMRRQSPEWGRHGLSAVPAAEAEAAVRALRNPDRVTLAVELRCRGAEDGVQLRVRLPLGASVGDLRAVLARRCGAADDSSSVLLYRQLPFPAAGPASGGGTSSSSSSSGGSSGGGGGRSGGSSGASGAGSGAGQVMTGPLSALVGVLADDSVLLRQVLMDGEPVFAVQEPACREEGASGAAGAGGDGPGSNATGGRGSAGQEWMRAINEGGDAAGLAADAREELELRMAFREIPLPELELGRVLGQGVTAVVRHARWWHSGDSSGGRGDDEGEGGPDSEAPSPGHGGRAARAAARRAVEAEQEADGVVEVRPMTEVAVKEFTAAGPGLRPATQVKAFMRELAALRTVPESPNVVRVLGACTHPQLRLVLEYMPFGDLFGALRAAAPPSFQHAAGKPASSAAGGGGPGQASAYTPPDPSGKALSLSARLRLGLDVARGLAHLHACGRVHRDLKSHNVLLDIGASGLRAKVGDFGTARLVEEWRATTAWTQTGTLGYVAPEMLGGIDGVDGRGPAVDVFSLAVVLWELVAEDPVGGNPLKMLAPVKYCRELERGLRPSFLPGVPDEYAEVTLRCWSFEPAARPTAAEVVDVLERLLCDVTGRGPADLA</sequence>
<feature type="compositionally biased region" description="Gly residues" evidence="1">
    <location>
        <begin position="366"/>
        <end position="388"/>
    </location>
</feature>
<keyword evidence="4" id="KW-1185">Reference proteome</keyword>
<feature type="region of interest" description="Disordered" evidence="1">
    <location>
        <begin position="350"/>
        <end position="388"/>
    </location>
</feature>
<evidence type="ECO:0000313" key="3">
    <source>
        <dbReference type="EMBL" id="KAA0148869.1"/>
    </source>
</evidence>
<name>A0A5A8C8G8_CAFRO</name>
<dbReference type="PANTHER" id="PTHR44329:SF289">
    <property type="entry name" value="SERINE_THREONINE-PROTEIN KINASE VIK"/>
    <property type="match status" value="1"/>
</dbReference>
<protein>
    <recommendedName>
        <fullName evidence="2">Protein kinase domain-containing protein</fullName>
    </recommendedName>
</protein>
<gene>
    <name evidence="3" type="ORF">FNF29_06343</name>
</gene>
<dbReference type="GO" id="GO:0005524">
    <property type="term" value="F:ATP binding"/>
    <property type="evidence" value="ECO:0007669"/>
    <property type="project" value="InterPro"/>
</dbReference>
<feature type="region of interest" description="Disordered" evidence="1">
    <location>
        <begin position="645"/>
        <end position="674"/>
    </location>
</feature>
<dbReference type="GO" id="GO:0004674">
    <property type="term" value="F:protein serine/threonine kinase activity"/>
    <property type="evidence" value="ECO:0007669"/>
    <property type="project" value="TreeGrafter"/>
</dbReference>
<feature type="compositionally biased region" description="Gly residues" evidence="1">
    <location>
        <begin position="435"/>
        <end position="454"/>
    </location>
</feature>
<feature type="region of interest" description="Disordered" evidence="1">
    <location>
        <begin position="432"/>
        <end position="455"/>
    </location>
</feature>
<dbReference type="SUPFAM" id="SSF56112">
    <property type="entry name" value="Protein kinase-like (PK-like)"/>
    <property type="match status" value="1"/>
</dbReference>
<evidence type="ECO:0000313" key="4">
    <source>
        <dbReference type="Proteomes" id="UP000323011"/>
    </source>
</evidence>
<feature type="domain" description="Protein kinase" evidence="2">
    <location>
        <begin position="494"/>
        <end position="850"/>
    </location>
</feature>
<organism evidence="3 4">
    <name type="scientific">Cafeteria roenbergensis</name>
    <name type="common">Marine flagellate</name>
    <dbReference type="NCBI Taxonomy" id="33653"/>
    <lineage>
        <taxon>Eukaryota</taxon>
        <taxon>Sar</taxon>
        <taxon>Stramenopiles</taxon>
        <taxon>Bigyra</taxon>
        <taxon>Opalozoa</taxon>
        <taxon>Bicosoecida</taxon>
        <taxon>Cafeteriaceae</taxon>
        <taxon>Cafeteria</taxon>
    </lineage>
</organism>
<dbReference type="PRINTS" id="PR00109">
    <property type="entry name" value="TYRKINASE"/>
</dbReference>
<evidence type="ECO:0000256" key="1">
    <source>
        <dbReference type="SAM" id="MobiDB-lite"/>
    </source>
</evidence>
<dbReference type="EMBL" id="VLTN01000048">
    <property type="protein sequence ID" value="KAA0148869.1"/>
    <property type="molecule type" value="Genomic_DNA"/>
</dbReference>
<dbReference type="PANTHER" id="PTHR44329">
    <property type="entry name" value="SERINE/THREONINE-PROTEIN KINASE TNNI3K-RELATED"/>
    <property type="match status" value="1"/>
</dbReference>
<comment type="caution">
    <text evidence="3">The sequence shown here is derived from an EMBL/GenBank/DDBJ whole genome shotgun (WGS) entry which is preliminary data.</text>
</comment>
<dbReference type="Proteomes" id="UP000323011">
    <property type="component" value="Unassembled WGS sequence"/>
</dbReference>
<dbReference type="InterPro" id="IPR051681">
    <property type="entry name" value="Ser/Thr_Kinases-Pseudokinases"/>
</dbReference>
<dbReference type="AlphaFoldDB" id="A0A5A8C8G8"/>
<dbReference type="Gene3D" id="1.10.510.10">
    <property type="entry name" value="Transferase(Phosphotransferase) domain 1"/>
    <property type="match status" value="1"/>
</dbReference>